<name>V8PGD9_OPHHA</name>
<organism evidence="1 2">
    <name type="scientific">Ophiophagus hannah</name>
    <name type="common">King cobra</name>
    <name type="synonym">Naja hannah</name>
    <dbReference type="NCBI Taxonomy" id="8665"/>
    <lineage>
        <taxon>Eukaryota</taxon>
        <taxon>Metazoa</taxon>
        <taxon>Chordata</taxon>
        <taxon>Craniata</taxon>
        <taxon>Vertebrata</taxon>
        <taxon>Euteleostomi</taxon>
        <taxon>Lepidosauria</taxon>
        <taxon>Squamata</taxon>
        <taxon>Bifurcata</taxon>
        <taxon>Unidentata</taxon>
        <taxon>Episquamata</taxon>
        <taxon>Toxicofera</taxon>
        <taxon>Serpentes</taxon>
        <taxon>Colubroidea</taxon>
        <taxon>Elapidae</taxon>
        <taxon>Elapinae</taxon>
        <taxon>Ophiophagus</taxon>
    </lineage>
</organism>
<evidence type="ECO:0000313" key="2">
    <source>
        <dbReference type="Proteomes" id="UP000018936"/>
    </source>
</evidence>
<keyword evidence="2" id="KW-1185">Reference proteome</keyword>
<sequence length="115" mass="12865">MCACIFMGGKTHSVREKRRFLVVVERSDAVQEFEVVPAFNAIRYVLVLNFSPLREIGGKEINYQAKESEMVSESDMCSSCIKSDLQITAKEVEPSPSKALFINVTSGRKEGDEKV</sequence>
<reference evidence="1 2" key="1">
    <citation type="journal article" date="2013" name="Proc. Natl. Acad. Sci. U.S.A.">
        <title>The king cobra genome reveals dynamic gene evolution and adaptation in the snake venom system.</title>
        <authorList>
            <person name="Vonk F.J."/>
            <person name="Casewell N.R."/>
            <person name="Henkel C.V."/>
            <person name="Heimberg A.M."/>
            <person name="Jansen H.J."/>
            <person name="McCleary R.J."/>
            <person name="Kerkkamp H.M."/>
            <person name="Vos R.A."/>
            <person name="Guerreiro I."/>
            <person name="Calvete J.J."/>
            <person name="Wuster W."/>
            <person name="Woods A.E."/>
            <person name="Logan J.M."/>
            <person name="Harrison R.A."/>
            <person name="Castoe T.A."/>
            <person name="de Koning A.P."/>
            <person name="Pollock D.D."/>
            <person name="Yandell M."/>
            <person name="Calderon D."/>
            <person name="Renjifo C."/>
            <person name="Currier R.B."/>
            <person name="Salgado D."/>
            <person name="Pla D."/>
            <person name="Sanz L."/>
            <person name="Hyder A.S."/>
            <person name="Ribeiro J.M."/>
            <person name="Arntzen J.W."/>
            <person name="van den Thillart G.E."/>
            <person name="Boetzer M."/>
            <person name="Pirovano W."/>
            <person name="Dirks R.P."/>
            <person name="Spaink H.P."/>
            <person name="Duboule D."/>
            <person name="McGlinn E."/>
            <person name="Kini R.M."/>
            <person name="Richardson M.K."/>
        </authorList>
    </citation>
    <scope>NUCLEOTIDE SEQUENCE</scope>
    <source>
        <tissue evidence="1">Blood</tissue>
    </source>
</reference>
<proteinExistence type="predicted"/>
<gene>
    <name evidence="1" type="ORF">L345_00536</name>
</gene>
<dbReference type="EMBL" id="AZIM01000064">
    <property type="protein sequence ID" value="ETE73634.1"/>
    <property type="molecule type" value="Genomic_DNA"/>
</dbReference>
<evidence type="ECO:0000313" key="1">
    <source>
        <dbReference type="EMBL" id="ETE73634.1"/>
    </source>
</evidence>
<protein>
    <submittedName>
        <fullName evidence="1">Uncharacterized protein</fullName>
    </submittedName>
</protein>
<dbReference type="AlphaFoldDB" id="V8PGD9"/>
<comment type="caution">
    <text evidence="1">The sequence shown here is derived from an EMBL/GenBank/DDBJ whole genome shotgun (WGS) entry which is preliminary data.</text>
</comment>
<accession>V8PGD9</accession>
<dbReference type="Proteomes" id="UP000018936">
    <property type="component" value="Unassembled WGS sequence"/>
</dbReference>